<dbReference type="RefSeq" id="WP_184256766.1">
    <property type="nucleotide sequence ID" value="NZ_JACHIO010000012.1"/>
</dbReference>
<proteinExistence type="predicted"/>
<dbReference type="AlphaFoldDB" id="A0A7W7ZRZ7"/>
<dbReference type="EMBL" id="JACHIO010000012">
    <property type="protein sequence ID" value="MBB5064679.1"/>
    <property type="molecule type" value="Genomic_DNA"/>
</dbReference>
<name>A0A7W7ZRZ7_9BACT</name>
<protein>
    <submittedName>
        <fullName evidence="1">Uncharacterized protein</fullName>
    </submittedName>
</protein>
<accession>A0A7W7ZRZ7</accession>
<reference evidence="1 2" key="1">
    <citation type="submission" date="2020-08" db="EMBL/GenBank/DDBJ databases">
        <title>Genomic Encyclopedia of Type Strains, Phase IV (KMG-V): Genome sequencing to study the core and pangenomes of soil and plant-associated prokaryotes.</title>
        <authorList>
            <person name="Whitman W."/>
        </authorList>
    </citation>
    <scope>NUCLEOTIDE SEQUENCE [LARGE SCALE GENOMIC DNA]</scope>
    <source>
        <strain evidence="1 2">X5P3</strain>
    </source>
</reference>
<gene>
    <name evidence="1" type="ORF">HDF15_003039</name>
</gene>
<evidence type="ECO:0000313" key="2">
    <source>
        <dbReference type="Proteomes" id="UP000584867"/>
    </source>
</evidence>
<dbReference type="Proteomes" id="UP000584867">
    <property type="component" value="Unassembled WGS sequence"/>
</dbReference>
<comment type="caution">
    <text evidence="1">The sequence shown here is derived from an EMBL/GenBank/DDBJ whole genome shotgun (WGS) entry which is preliminary data.</text>
</comment>
<organism evidence="1 2">
    <name type="scientific">Granulicella mallensis</name>
    <dbReference type="NCBI Taxonomy" id="940614"/>
    <lineage>
        <taxon>Bacteria</taxon>
        <taxon>Pseudomonadati</taxon>
        <taxon>Acidobacteriota</taxon>
        <taxon>Terriglobia</taxon>
        <taxon>Terriglobales</taxon>
        <taxon>Acidobacteriaceae</taxon>
        <taxon>Granulicella</taxon>
    </lineage>
</organism>
<evidence type="ECO:0000313" key="1">
    <source>
        <dbReference type="EMBL" id="MBB5064679.1"/>
    </source>
</evidence>
<sequence>MAFIDKMFGKQQAPPPEHAIFIYINTVDLDESIYRSCDTVTLDGLLTKALGANGIVEGTETRATETVLFLYGTDSEKMLSLIDPVLHSYPLCKGAKVVLRAGPTGSPERTITV</sequence>